<reference evidence="2 3" key="1">
    <citation type="journal article" date="2017" name="Water Res.">
        <title>Comammox in drinking water systems.</title>
        <authorList>
            <person name="Wang Y."/>
            <person name="Ma L."/>
            <person name="Mao Y."/>
            <person name="Jiang X."/>
            <person name="Xia Y."/>
            <person name="Yu K."/>
            <person name="Li B."/>
            <person name="Zhang T."/>
        </authorList>
    </citation>
    <scope>NUCLEOTIDE SEQUENCE [LARGE SCALE GENOMIC DNA]</scope>
    <source>
        <strain evidence="2">SG_bin8</strain>
    </source>
</reference>
<evidence type="ECO:0000313" key="2">
    <source>
        <dbReference type="EMBL" id="OQW54738.1"/>
    </source>
</evidence>
<gene>
    <name evidence="2" type="ORF">A4S15_03860</name>
</gene>
<dbReference type="AlphaFoldDB" id="A0A1W9I4T9"/>
<dbReference type="RefSeq" id="WP_376801507.1">
    <property type="nucleotide sequence ID" value="NZ_DBNB01000012.1"/>
</dbReference>
<accession>A0A1W9I4T9</accession>
<evidence type="ECO:0000313" key="3">
    <source>
        <dbReference type="Proteomes" id="UP000192872"/>
    </source>
</evidence>
<dbReference type="Proteomes" id="UP000192872">
    <property type="component" value="Unassembled WGS sequence"/>
</dbReference>
<dbReference type="PANTHER" id="PTHR33608:SF6">
    <property type="entry name" value="BLL2464 PROTEIN"/>
    <property type="match status" value="1"/>
</dbReference>
<dbReference type="EMBL" id="LWDL01000001">
    <property type="protein sequence ID" value="OQW54738.1"/>
    <property type="molecule type" value="Genomic_DNA"/>
</dbReference>
<name>A0A1W9I4T9_9HYPH</name>
<sequence length="308" mass="34117">MRVALTPRLDAAGGPRLIADSVTLAARLPDLVVAARRVAMTALHGLHGRRRAGPGENFWQYRRYSSGENAAAIDWRRSGRDDHLYVREQEWESAHTIWLWADRSPSMAVRSDLATTSKRDRAIILMLALAETLVRAGERVGILGLTRPMASRFVVDRFAEALIAAERRPAESLPPANPVARFSEVVLFGDMLDTASDIITRLTSITGAGARAHIVQILDPVEETFPFAGRTEFVDPETGARFTAGRAEAYRLDYQAALESHRGELQAYLVRNGHRLLRHHTDRTANEPLLALGTCLRERMVAYEGGSS</sequence>
<dbReference type="Pfam" id="PF01882">
    <property type="entry name" value="DUF58"/>
    <property type="match status" value="1"/>
</dbReference>
<proteinExistence type="predicted"/>
<protein>
    <recommendedName>
        <fullName evidence="1">DUF58 domain-containing protein</fullName>
    </recommendedName>
</protein>
<dbReference type="STRING" id="1827387.A4S15_03860"/>
<organism evidence="2 3">
    <name type="scientific">Candidatus Raskinella chloraquaticus</name>
    <dbReference type="NCBI Taxonomy" id="1951219"/>
    <lineage>
        <taxon>Bacteria</taxon>
        <taxon>Pseudomonadati</taxon>
        <taxon>Pseudomonadota</taxon>
        <taxon>Alphaproteobacteria</taxon>
        <taxon>Hyphomicrobiales</taxon>
        <taxon>Phreatobacteraceae</taxon>
        <taxon>Candidatus Raskinella</taxon>
    </lineage>
</organism>
<evidence type="ECO:0000259" key="1">
    <source>
        <dbReference type="Pfam" id="PF01882"/>
    </source>
</evidence>
<comment type="caution">
    <text evidence="2">The sequence shown here is derived from an EMBL/GenBank/DDBJ whole genome shotgun (WGS) entry which is preliminary data.</text>
</comment>
<feature type="domain" description="DUF58" evidence="1">
    <location>
        <begin position="60"/>
        <end position="262"/>
    </location>
</feature>
<dbReference type="InterPro" id="IPR002881">
    <property type="entry name" value="DUF58"/>
</dbReference>
<dbReference type="PANTHER" id="PTHR33608">
    <property type="entry name" value="BLL2464 PROTEIN"/>
    <property type="match status" value="1"/>
</dbReference>